<dbReference type="InterPro" id="IPR051906">
    <property type="entry name" value="TolC-like"/>
</dbReference>
<dbReference type="AlphaFoldDB" id="A0A1H6ST95"/>
<dbReference type="InterPro" id="IPR003423">
    <property type="entry name" value="OMP_efflux"/>
</dbReference>
<evidence type="ECO:0000256" key="4">
    <source>
        <dbReference type="ARBA" id="ARBA00022452"/>
    </source>
</evidence>
<evidence type="ECO:0000256" key="2">
    <source>
        <dbReference type="ARBA" id="ARBA00007613"/>
    </source>
</evidence>
<dbReference type="RefSeq" id="WP_177166840.1">
    <property type="nucleotide sequence ID" value="NZ_FNYH01000007.1"/>
</dbReference>
<comment type="similarity">
    <text evidence="2">Belongs to the outer membrane factor (OMF) (TC 1.B.17) family.</text>
</comment>
<dbReference type="Gene3D" id="1.20.1600.10">
    <property type="entry name" value="Outer membrane efflux proteins (OEP)"/>
    <property type="match status" value="1"/>
</dbReference>
<dbReference type="PANTHER" id="PTHR30026">
    <property type="entry name" value="OUTER MEMBRANE PROTEIN TOLC"/>
    <property type="match status" value="1"/>
</dbReference>
<dbReference type="GO" id="GO:0015562">
    <property type="term" value="F:efflux transmembrane transporter activity"/>
    <property type="evidence" value="ECO:0007669"/>
    <property type="project" value="InterPro"/>
</dbReference>
<keyword evidence="7" id="KW-0998">Cell outer membrane</keyword>
<dbReference type="Pfam" id="PF02321">
    <property type="entry name" value="OEP"/>
    <property type="match status" value="2"/>
</dbReference>
<keyword evidence="3" id="KW-0813">Transport</keyword>
<evidence type="ECO:0000256" key="8">
    <source>
        <dbReference type="SAM" id="SignalP"/>
    </source>
</evidence>
<organism evidence="9 10">
    <name type="scientific">Allopseudospirillum japonicum</name>
    <dbReference type="NCBI Taxonomy" id="64971"/>
    <lineage>
        <taxon>Bacteria</taxon>
        <taxon>Pseudomonadati</taxon>
        <taxon>Pseudomonadota</taxon>
        <taxon>Gammaproteobacteria</taxon>
        <taxon>Oceanospirillales</taxon>
        <taxon>Oceanospirillaceae</taxon>
        <taxon>Allopseudospirillum</taxon>
    </lineage>
</organism>
<dbReference type="STRING" id="64971.SAMN05421831_10778"/>
<sequence>MFATPKTPAAALRPLVIALIASLASPSWAQTGQGAPVNSSINRPSAQALVLTPAPTLTQIYREASAYDAEIEVARANQAAEIAERPKARAALLPDVRVNTGYSYEDSDNIYTDPDSGYYDAKMERSSGQIASHYVQVSLTQPLFSMERWQRYQKAEYIASAADYKLALAEQTLALKSAEIWLAALLAQQKVRLMTQKVEALTLQYQQATRAFELGVGDRINKLEAQSRLDLARAEQVQADNDLTLARADLQRLTGREQSLPDLPIPDGSQYPLPQALPDANHWLEQAPHNLNVRLANTYIRAAEREVKVQQSQYWPEVNLRLSWTDRSADDELRERTDAVASVELSLPLYQGGHTQASSQQARHRLTSEQARHRQELNNAEQAIRKHVAGVQGDVKRLHALQQSLRSSQAYLEAAEQGNRLGLRDLVDVLDARARLIDIQIQHVEGLHRYLLNRLQLQAAVGNLQGKDLQLVDLIFAGQTPPAESSRT</sequence>
<evidence type="ECO:0000256" key="7">
    <source>
        <dbReference type="ARBA" id="ARBA00023237"/>
    </source>
</evidence>
<evidence type="ECO:0000256" key="3">
    <source>
        <dbReference type="ARBA" id="ARBA00022448"/>
    </source>
</evidence>
<evidence type="ECO:0000256" key="1">
    <source>
        <dbReference type="ARBA" id="ARBA00004442"/>
    </source>
</evidence>
<evidence type="ECO:0000256" key="5">
    <source>
        <dbReference type="ARBA" id="ARBA00022692"/>
    </source>
</evidence>
<dbReference type="SUPFAM" id="SSF56954">
    <property type="entry name" value="Outer membrane efflux proteins (OEP)"/>
    <property type="match status" value="1"/>
</dbReference>
<reference evidence="10" key="1">
    <citation type="submission" date="2016-10" db="EMBL/GenBank/DDBJ databases">
        <authorList>
            <person name="Varghese N."/>
            <person name="Submissions S."/>
        </authorList>
    </citation>
    <scope>NUCLEOTIDE SEQUENCE [LARGE SCALE GENOMIC DNA]</scope>
    <source>
        <strain evidence="10">DSM 7165</strain>
    </source>
</reference>
<evidence type="ECO:0000313" key="9">
    <source>
        <dbReference type="EMBL" id="SEI67987.1"/>
    </source>
</evidence>
<name>A0A1H6ST95_9GAMM</name>
<dbReference type="NCBIfam" id="TIGR01844">
    <property type="entry name" value="type_I_sec_TolC"/>
    <property type="match status" value="1"/>
</dbReference>
<keyword evidence="6" id="KW-0472">Membrane</keyword>
<evidence type="ECO:0000256" key="6">
    <source>
        <dbReference type="ARBA" id="ARBA00023136"/>
    </source>
</evidence>
<protein>
    <submittedName>
        <fullName evidence="9">Outer membrane protein</fullName>
    </submittedName>
</protein>
<keyword evidence="8" id="KW-0732">Signal</keyword>
<dbReference type="GO" id="GO:0015288">
    <property type="term" value="F:porin activity"/>
    <property type="evidence" value="ECO:0007669"/>
    <property type="project" value="TreeGrafter"/>
</dbReference>
<dbReference type="PANTHER" id="PTHR30026:SF20">
    <property type="entry name" value="OUTER MEMBRANE PROTEIN TOLC"/>
    <property type="match status" value="1"/>
</dbReference>
<feature type="signal peptide" evidence="8">
    <location>
        <begin position="1"/>
        <end position="29"/>
    </location>
</feature>
<dbReference type="Proteomes" id="UP000242999">
    <property type="component" value="Unassembled WGS sequence"/>
</dbReference>
<feature type="chain" id="PRO_5017241824" evidence="8">
    <location>
        <begin position="30"/>
        <end position="488"/>
    </location>
</feature>
<proteinExistence type="inferred from homology"/>
<keyword evidence="4" id="KW-1134">Transmembrane beta strand</keyword>
<dbReference type="EMBL" id="FNYH01000007">
    <property type="protein sequence ID" value="SEI67987.1"/>
    <property type="molecule type" value="Genomic_DNA"/>
</dbReference>
<dbReference type="InterPro" id="IPR010130">
    <property type="entry name" value="T1SS_OMP_TolC"/>
</dbReference>
<comment type="subcellular location">
    <subcellularLocation>
        <location evidence="1">Cell outer membrane</location>
    </subcellularLocation>
</comment>
<keyword evidence="10" id="KW-1185">Reference proteome</keyword>
<dbReference type="GO" id="GO:0009279">
    <property type="term" value="C:cell outer membrane"/>
    <property type="evidence" value="ECO:0007669"/>
    <property type="project" value="UniProtKB-SubCell"/>
</dbReference>
<keyword evidence="5" id="KW-0812">Transmembrane</keyword>
<gene>
    <name evidence="9" type="ORF">SAMN05421831_10778</name>
</gene>
<evidence type="ECO:0000313" key="10">
    <source>
        <dbReference type="Proteomes" id="UP000242999"/>
    </source>
</evidence>
<dbReference type="GO" id="GO:1990281">
    <property type="term" value="C:efflux pump complex"/>
    <property type="evidence" value="ECO:0007669"/>
    <property type="project" value="TreeGrafter"/>
</dbReference>
<accession>A0A1H6ST95</accession>